<evidence type="ECO:0000259" key="2">
    <source>
        <dbReference type="Pfam" id="PF00156"/>
    </source>
</evidence>
<dbReference type="Gene3D" id="3.40.50.2020">
    <property type="match status" value="1"/>
</dbReference>
<accession>A0A248LFI9</accession>
<feature type="domain" description="Phosphoribosyltransferase" evidence="2">
    <location>
        <begin position="141"/>
        <end position="225"/>
    </location>
</feature>
<dbReference type="Proteomes" id="UP000197424">
    <property type="component" value="Chromosome"/>
</dbReference>
<evidence type="ECO:0000256" key="1">
    <source>
        <dbReference type="ARBA" id="ARBA00008007"/>
    </source>
</evidence>
<dbReference type="Pfam" id="PF00156">
    <property type="entry name" value="Pribosyltran"/>
    <property type="match status" value="1"/>
</dbReference>
<evidence type="ECO:0000313" key="4">
    <source>
        <dbReference type="Proteomes" id="UP000197424"/>
    </source>
</evidence>
<dbReference type="InterPro" id="IPR029057">
    <property type="entry name" value="PRTase-like"/>
</dbReference>
<dbReference type="CDD" id="cd06223">
    <property type="entry name" value="PRTases_typeI"/>
    <property type="match status" value="1"/>
</dbReference>
<organism evidence="3 4">
    <name type="scientific">Laribacter hongkongensis</name>
    <dbReference type="NCBI Taxonomy" id="168471"/>
    <lineage>
        <taxon>Bacteria</taxon>
        <taxon>Pseudomonadati</taxon>
        <taxon>Pseudomonadota</taxon>
        <taxon>Betaproteobacteria</taxon>
        <taxon>Neisseriales</taxon>
        <taxon>Aquaspirillaceae</taxon>
        <taxon>Laribacter</taxon>
    </lineage>
</organism>
<dbReference type="PANTHER" id="PTHR47505:SF1">
    <property type="entry name" value="DNA UTILIZATION PROTEIN YHGH"/>
    <property type="match status" value="1"/>
</dbReference>
<dbReference type="SUPFAM" id="SSF53271">
    <property type="entry name" value="PRTase-like"/>
    <property type="match status" value="1"/>
</dbReference>
<evidence type="ECO:0000313" key="3">
    <source>
        <dbReference type="EMBL" id="ASJ22933.1"/>
    </source>
</evidence>
<dbReference type="PANTHER" id="PTHR47505">
    <property type="entry name" value="DNA UTILIZATION PROTEIN YHGH"/>
    <property type="match status" value="1"/>
</dbReference>
<sequence length="235" mass="24673">MPLSLSNRMRRFINSCAFFVHDCGLCGQPADRPVCAACLAALPQLAGSACPRCGVRHPAGGVCHRCRLRPPAFDALHAGHAYQWPLSAVLHRCKYGGDLQQAGLMAYLMLAAAPPVLPAGAVLVPVPLSRRAHPGRDFNHSAELAGLLARATGLPVCDVLSRVRNTPPQAGLGRRQRLRNMAGAFASAALPAGQSCVLVDDVLTTGATLSAAARALKRAGAGRVEGWVWLRAQPG</sequence>
<comment type="similarity">
    <text evidence="1">Belongs to the ComF/GntX family.</text>
</comment>
<reference evidence="4" key="1">
    <citation type="submission" date="2017-06" db="EMBL/GenBank/DDBJ databases">
        <title>Whole genome sequence of Laribacter hongkongensis LHGZ1.</title>
        <authorList>
            <person name="Chen D."/>
            <person name="Wu H."/>
            <person name="Chen J."/>
        </authorList>
    </citation>
    <scope>NUCLEOTIDE SEQUENCE [LARGE SCALE GENOMIC DNA]</scope>
    <source>
        <strain evidence="4">LHGZ1</strain>
    </source>
</reference>
<dbReference type="InterPro" id="IPR051910">
    <property type="entry name" value="ComF/GntX_DNA_util-trans"/>
</dbReference>
<name>A0A248LFI9_9NEIS</name>
<protein>
    <submittedName>
        <fullName evidence="3">ComF</fullName>
    </submittedName>
</protein>
<proteinExistence type="inferred from homology"/>
<dbReference type="InterPro" id="IPR000836">
    <property type="entry name" value="PRTase_dom"/>
</dbReference>
<dbReference type="AlphaFoldDB" id="A0A248LFI9"/>
<gene>
    <name evidence="3" type="primary">comF</name>
    <name evidence="3" type="ORF">LHGZ1_0102</name>
</gene>
<dbReference type="EMBL" id="CP022115">
    <property type="protein sequence ID" value="ASJ22933.1"/>
    <property type="molecule type" value="Genomic_DNA"/>
</dbReference>